<evidence type="ECO:0000313" key="1">
    <source>
        <dbReference type="EMBL" id="WRL44933.1"/>
    </source>
</evidence>
<protein>
    <submittedName>
        <fullName evidence="1">Uncharacterized protein</fullName>
    </submittedName>
</protein>
<evidence type="ECO:0000313" key="2">
    <source>
        <dbReference type="Proteomes" id="UP001626593"/>
    </source>
</evidence>
<organism evidence="1 2">
    <name type="scientific">Aromatoleum evansii</name>
    <name type="common">Azoarcus evansii</name>
    <dbReference type="NCBI Taxonomy" id="59406"/>
    <lineage>
        <taxon>Bacteria</taxon>
        <taxon>Pseudomonadati</taxon>
        <taxon>Pseudomonadota</taxon>
        <taxon>Betaproteobacteria</taxon>
        <taxon>Rhodocyclales</taxon>
        <taxon>Rhodocyclaceae</taxon>
        <taxon>Aromatoleum</taxon>
    </lineage>
</organism>
<gene>
    <name evidence="1" type="ORF">U5817_17175</name>
</gene>
<reference evidence="1 2" key="1">
    <citation type="submission" date="2023-12" db="EMBL/GenBank/DDBJ databases">
        <title>A. evansii MAY27, complete genome.</title>
        <authorList>
            <person name="Wang Y."/>
        </authorList>
    </citation>
    <scope>NUCLEOTIDE SEQUENCE [LARGE SCALE GENOMIC DNA]</scope>
    <source>
        <strain evidence="1 2">MAY27</strain>
    </source>
</reference>
<proteinExistence type="predicted"/>
<keyword evidence="2" id="KW-1185">Reference proteome</keyword>
<dbReference type="EMBL" id="CP141259">
    <property type="protein sequence ID" value="WRL44933.1"/>
    <property type="molecule type" value="Genomic_DNA"/>
</dbReference>
<dbReference type="Proteomes" id="UP001626593">
    <property type="component" value="Chromosome"/>
</dbReference>
<sequence>MCRRGFRPGEVIELAHTSLRLTPLPGCASYLEAVERALRSHEAQLARLPNAPDAEQHREAIHALQLVKEAELRRLRTGEWCLEEAFA</sequence>
<name>A0ABZ1AGR8_AROEV</name>
<dbReference type="RefSeq" id="WP_407278198.1">
    <property type="nucleotide sequence ID" value="NZ_CP141259.1"/>
</dbReference>
<accession>A0ABZ1AGR8</accession>